<protein>
    <submittedName>
        <fullName evidence="1">Uncharacterized protein</fullName>
    </submittedName>
</protein>
<organism evidence="1 2">
    <name type="scientific">Teladorsagia circumcincta</name>
    <name type="common">Brown stomach worm</name>
    <name type="synonym">Ostertagia circumcincta</name>
    <dbReference type="NCBI Taxonomy" id="45464"/>
    <lineage>
        <taxon>Eukaryota</taxon>
        <taxon>Metazoa</taxon>
        <taxon>Ecdysozoa</taxon>
        <taxon>Nematoda</taxon>
        <taxon>Chromadorea</taxon>
        <taxon>Rhabditida</taxon>
        <taxon>Rhabditina</taxon>
        <taxon>Rhabditomorpha</taxon>
        <taxon>Strongyloidea</taxon>
        <taxon>Trichostrongylidae</taxon>
        <taxon>Teladorsagia</taxon>
    </lineage>
</organism>
<dbReference type="AlphaFoldDB" id="A0A2G9TAF3"/>
<name>A0A2G9TAF3_TELCI</name>
<accession>A0A2G9TAF3</accession>
<dbReference type="Proteomes" id="UP000230423">
    <property type="component" value="Unassembled WGS sequence"/>
</dbReference>
<proteinExistence type="predicted"/>
<gene>
    <name evidence="1" type="ORF">TELCIR_23674</name>
</gene>
<reference evidence="1 2" key="1">
    <citation type="submission" date="2015-09" db="EMBL/GenBank/DDBJ databases">
        <title>Draft genome of the parasitic nematode Teladorsagia circumcincta isolate WARC Sus (inbred).</title>
        <authorList>
            <person name="Mitreva M."/>
        </authorList>
    </citation>
    <scope>NUCLEOTIDE SEQUENCE [LARGE SCALE GENOMIC DNA]</scope>
    <source>
        <strain evidence="1 2">S</strain>
    </source>
</reference>
<dbReference type="OrthoDB" id="27652at2759"/>
<evidence type="ECO:0000313" key="2">
    <source>
        <dbReference type="Proteomes" id="UP000230423"/>
    </source>
</evidence>
<keyword evidence="2" id="KW-1185">Reference proteome</keyword>
<dbReference type="EMBL" id="KZ390532">
    <property type="protein sequence ID" value="PIO54951.1"/>
    <property type="molecule type" value="Genomic_DNA"/>
</dbReference>
<sequence>MRIFSTCPWISTKMLPSHIACESLVKQKHCVETRNTFAKLVHRNRKPKKECVSNDYRIC</sequence>
<evidence type="ECO:0000313" key="1">
    <source>
        <dbReference type="EMBL" id="PIO54951.1"/>
    </source>
</evidence>